<reference evidence="2 3" key="1">
    <citation type="submission" date="2018-09" db="EMBL/GenBank/DDBJ databases">
        <title>A high-quality reference genome of wild soybean provides a powerful tool to mine soybean genomes.</title>
        <authorList>
            <person name="Xie M."/>
            <person name="Chung C.Y.L."/>
            <person name="Li M.-W."/>
            <person name="Wong F.-L."/>
            <person name="Chan T.-F."/>
            <person name="Lam H.-M."/>
        </authorList>
    </citation>
    <scope>NUCLEOTIDE SEQUENCE [LARGE SCALE GENOMIC DNA]</scope>
    <source>
        <strain evidence="3">cv. W05</strain>
        <tissue evidence="2">Hypocotyl of etiolated seedlings</tissue>
    </source>
</reference>
<comment type="caution">
    <text evidence="2">The sequence shown here is derived from an EMBL/GenBank/DDBJ whole genome shotgun (WGS) entry which is preliminary data.</text>
</comment>
<dbReference type="AlphaFoldDB" id="A0A445L0L1"/>
<evidence type="ECO:0000313" key="2">
    <source>
        <dbReference type="EMBL" id="RZC16672.1"/>
    </source>
</evidence>
<gene>
    <name evidence="2" type="ORF">D0Y65_009818</name>
</gene>
<proteinExistence type="predicted"/>
<feature type="compositionally biased region" description="Basic and acidic residues" evidence="1">
    <location>
        <begin position="120"/>
        <end position="130"/>
    </location>
</feature>
<feature type="region of interest" description="Disordered" evidence="1">
    <location>
        <begin position="120"/>
        <end position="153"/>
    </location>
</feature>
<dbReference type="EMBL" id="QZWG01000004">
    <property type="protein sequence ID" value="RZC16672.1"/>
    <property type="molecule type" value="Genomic_DNA"/>
</dbReference>
<protein>
    <submittedName>
        <fullName evidence="2">Uncharacterized protein</fullName>
    </submittedName>
</protein>
<evidence type="ECO:0000256" key="1">
    <source>
        <dbReference type="SAM" id="MobiDB-lite"/>
    </source>
</evidence>
<keyword evidence="3" id="KW-1185">Reference proteome</keyword>
<evidence type="ECO:0000313" key="3">
    <source>
        <dbReference type="Proteomes" id="UP000289340"/>
    </source>
</evidence>
<feature type="compositionally biased region" description="Basic and acidic residues" evidence="1">
    <location>
        <begin position="137"/>
        <end position="153"/>
    </location>
</feature>
<name>A0A445L0L1_GLYSO</name>
<dbReference type="Proteomes" id="UP000289340">
    <property type="component" value="Chromosome 4"/>
</dbReference>
<accession>A0A445L0L1</accession>
<sequence length="153" mass="16775">MWVSGKYRSSEAIKSIFGCVHPLVSRILPYIGTILNKPQEQADGLVAGSLDLNAPADVVKAIYDVSFNAVINIILQSDDHSEIQTARPQIGKLWVSLCWKLHSSTDFAFTITDSVIEKSEGTEGAERELEGGIWESEGVKAETGGDRSRLRLK</sequence>
<organism evidence="2 3">
    <name type="scientific">Glycine soja</name>
    <name type="common">Wild soybean</name>
    <dbReference type="NCBI Taxonomy" id="3848"/>
    <lineage>
        <taxon>Eukaryota</taxon>
        <taxon>Viridiplantae</taxon>
        <taxon>Streptophyta</taxon>
        <taxon>Embryophyta</taxon>
        <taxon>Tracheophyta</taxon>
        <taxon>Spermatophyta</taxon>
        <taxon>Magnoliopsida</taxon>
        <taxon>eudicotyledons</taxon>
        <taxon>Gunneridae</taxon>
        <taxon>Pentapetalae</taxon>
        <taxon>rosids</taxon>
        <taxon>fabids</taxon>
        <taxon>Fabales</taxon>
        <taxon>Fabaceae</taxon>
        <taxon>Papilionoideae</taxon>
        <taxon>50 kb inversion clade</taxon>
        <taxon>NPAAA clade</taxon>
        <taxon>indigoferoid/millettioid clade</taxon>
        <taxon>Phaseoleae</taxon>
        <taxon>Glycine</taxon>
        <taxon>Glycine subgen. Soja</taxon>
    </lineage>
</organism>